<sequence length="414" mass="42508">MMTGQPEHVIIVGAGLGGLRAAQQLRSVGFQGRISLVGAERHPPYDRPPLSKQLLTLGWDPERIVLAGLDALDEIGVRAHLGLPAVALRPGGGVGRPAHELELADGSTLHGDAIVVATGLTARKLPGQPDEMLTLRTLEDALALRDTLGRVGSLLIVGGGFIGAEVASCATGEGLPVTMLEAMPVPFGRALGPELGALAARNFSAGVDLRTGVTITGFTGVPDGVGVELADGTVVRAEAGLVGVGGVPCIDWLPPEVVERVAAGGLHCSPTGRVHGLRGVWAVGDVSAWDDPEHGVPHRHEHWTSAGDQAAAVAHDILGAPPPPPAVPYFWSDQFGLKIQVIGRPELADADHVMPLHGTGLDGGDVRGTVAGYLEGERLVAVAGFGAARYVSRYRPLVAAGATADEAKALAASL</sequence>
<keyword evidence="4" id="KW-0560">Oxidoreductase</keyword>
<dbReference type="InterPro" id="IPR016156">
    <property type="entry name" value="FAD/NAD-linked_Rdtase_dimer_sf"/>
</dbReference>
<comment type="caution">
    <text evidence="7">The sequence shown here is derived from an EMBL/GenBank/DDBJ whole genome shotgun (WGS) entry which is preliminary data.</text>
</comment>
<evidence type="ECO:0000259" key="6">
    <source>
        <dbReference type="Pfam" id="PF14759"/>
    </source>
</evidence>
<evidence type="ECO:0000313" key="7">
    <source>
        <dbReference type="EMBL" id="MFD1532489.1"/>
    </source>
</evidence>
<dbReference type="EMBL" id="JBHUCP010000018">
    <property type="protein sequence ID" value="MFD1532489.1"/>
    <property type="molecule type" value="Genomic_DNA"/>
</dbReference>
<proteinExistence type="predicted"/>
<evidence type="ECO:0000256" key="1">
    <source>
        <dbReference type="ARBA" id="ARBA00001974"/>
    </source>
</evidence>
<accession>A0ABW4FPW2</accession>
<dbReference type="Pfam" id="PF14759">
    <property type="entry name" value="Reductase_C"/>
    <property type="match status" value="1"/>
</dbReference>
<evidence type="ECO:0000256" key="2">
    <source>
        <dbReference type="ARBA" id="ARBA00022630"/>
    </source>
</evidence>
<evidence type="ECO:0000259" key="5">
    <source>
        <dbReference type="Pfam" id="PF07992"/>
    </source>
</evidence>
<keyword evidence="2" id="KW-0285">Flavoprotein</keyword>
<keyword evidence="3" id="KW-0274">FAD</keyword>
<dbReference type="RefSeq" id="WP_343986358.1">
    <property type="nucleotide sequence ID" value="NZ_BAAAJG010000027.1"/>
</dbReference>
<dbReference type="SUPFAM" id="SSF55424">
    <property type="entry name" value="FAD/NAD-linked reductases, dimerisation (C-terminal) domain"/>
    <property type="match status" value="1"/>
</dbReference>
<reference evidence="8" key="1">
    <citation type="journal article" date="2019" name="Int. J. Syst. Evol. Microbiol.">
        <title>The Global Catalogue of Microorganisms (GCM) 10K type strain sequencing project: providing services to taxonomists for standard genome sequencing and annotation.</title>
        <authorList>
            <consortium name="The Broad Institute Genomics Platform"/>
            <consortium name="The Broad Institute Genome Sequencing Center for Infectious Disease"/>
            <person name="Wu L."/>
            <person name="Ma J."/>
        </authorList>
    </citation>
    <scope>NUCLEOTIDE SEQUENCE [LARGE SCALE GENOMIC DNA]</scope>
    <source>
        <strain evidence="8">JCM 12165</strain>
    </source>
</reference>
<dbReference type="InterPro" id="IPR028202">
    <property type="entry name" value="Reductase_C"/>
</dbReference>
<evidence type="ECO:0000256" key="4">
    <source>
        <dbReference type="ARBA" id="ARBA00023002"/>
    </source>
</evidence>
<dbReference type="InterPro" id="IPR050446">
    <property type="entry name" value="FAD-oxidoreductase/Apoptosis"/>
</dbReference>
<evidence type="ECO:0000313" key="8">
    <source>
        <dbReference type="Proteomes" id="UP001597145"/>
    </source>
</evidence>
<dbReference type="Proteomes" id="UP001597145">
    <property type="component" value="Unassembled WGS sequence"/>
</dbReference>
<dbReference type="Gene3D" id="3.50.50.60">
    <property type="entry name" value="FAD/NAD(P)-binding domain"/>
    <property type="match status" value="2"/>
</dbReference>
<protein>
    <submittedName>
        <fullName evidence="7">NAD(P)/FAD-dependent oxidoreductase</fullName>
    </submittedName>
</protein>
<dbReference type="Pfam" id="PF07992">
    <property type="entry name" value="Pyr_redox_2"/>
    <property type="match status" value="1"/>
</dbReference>
<dbReference type="Gene3D" id="3.30.390.30">
    <property type="match status" value="1"/>
</dbReference>
<comment type="cofactor">
    <cofactor evidence="1">
        <name>FAD</name>
        <dbReference type="ChEBI" id="CHEBI:57692"/>
    </cofactor>
</comment>
<dbReference type="PANTHER" id="PTHR43557:SF2">
    <property type="entry name" value="RIESKE DOMAIN-CONTAINING PROTEIN-RELATED"/>
    <property type="match status" value="1"/>
</dbReference>
<dbReference type="PRINTS" id="PR00411">
    <property type="entry name" value="PNDRDTASEI"/>
</dbReference>
<organism evidence="7 8">
    <name type="scientific">Pseudonocardia aurantiaca</name>
    <dbReference type="NCBI Taxonomy" id="75290"/>
    <lineage>
        <taxon>Bacteria</taxon>
        <taxon>Bacillati</taxon>
        <taxon>Actinomycetota</taxon>
        <taxon>Actinomycetes</taxon>
        <taxon>Pseudonocardiales</taxon>
        <taxon>Pseudonocardiaceae</taxon>
        <taxon>Pseudonocardia</taxon>
    </lineage>
</organism>
<dbReference type="InterPro" id="IPR023753">
    <property type="entry name" value="FAD/NAD-binding_dom"/>
</dbReference>
<feature type="domain" description="FAD/NAD(P)-binding" evidence="5">
    <location>
        <begin position="8"/>
        <end position="310"/>
    </location>
</feature>
<dbReference type="SUPFAM" id="SSF51905">
    <property type="entry name" value="FAD/NAD(P)-binding domain"/>
    <property type="match status" value="2"/>
</dbReference>
<keyword evidence="8" id="KW-1185">Reference proteome</keyword>
<gene>
    <name evidence="7" type="ORF">ACFSCY_23980</name>
</gene>
<dbReference type="PRINTS" id="PR00368">
    <property type="entry name" value="FADPNR"/>
</dbReference>
<dbReference type="InterPro" id="IPR036188">
    <property type="entry name" value="FAD/NAD-bd_sf"/>
</dbReference>
<evidence type="ECO:0000256" key="3">
    <source>
        <dbReference type="ARBA" id="ARBA00022827"/>
    </source>
</evidence>
<name>A0ABW4FPW2_9PSEU</name>
<feature type="domain" description="Reductase C-terminal" evidence="6">
    <location>
        <begin position="329"/>
        <end position="409"/>
    </location>
</feature>
<dbReference type="PANTHER" id="PTHR43557">
    <property type="entry name" value="APOPTOSIS-INDUCING FACTOR 1"/>
    <property type="match status" value="1"/>
</dbReference>